<name>A0ABT5XDN3_9EURY</name>
<sequence>MVEASGYIFQDVEALLTVAKEAITEAEIERPDPGAYDRYRESLNSSMKKLDEISSRYRDDAEAHLIRMKLAEFLKELDSGDLSPEIEAEHLDGIIERVHHIVEWRRLSMASGRDLSLKSRRRTREDVQKR</sequence>
<comment type="caution">
    <text evidence="1">The sequence shown here is derived from an EMBL/GenBank/DDBJ whole genome shotgun (WGS) entry which is preliminary data.</text>
</comment>
<dbReference type="EMBL" id="JARFPL010000010">
    <property type="protein sequence ID" value="MDF0592814.1"/>
    <property type="molecule type" value="Genomic_DNA"/>
</dbReference>
<protein>
    <submittedName>
        <fullName evidence="1">Uncharacterized protein</fullName>
    </submittedName>
</protein>
<evidence type="ECO:0000313" key="1">
    <source>
        <dbReference type="EMBL" id="MDF0592814.1"/>
    </source>
</evidence>
<organism evidence="1 2">
    <name type="scientific">Candidatus Methanocrinis alkalitolerans</name>
    <dbReference type="NCBI Taxonomy" id="3033395"/>
    <lineage>
        <taxon>Archaea</taxon>
        <taxon>Methanobacteriati</taxon>
        <taxon>Methanobacteriota</taxon>
        <taxon>Stenosarchaea group</taxon>
        <taxon>Methanomicrobia</taxon>
        <taxon>Methanotrichales</taxon>
        <taxon>Methanotrichaceae</taxon>
        <taxon>Methanocrinis</taxon>
    </lineage>
</organism>
<evidence type="ECO:0000313" key="2">
    <source>
        <dbReference type="Proteomes" id="UP001215956"/>
    </source>
</evidence>
<keyword evidence="2" id="KW-1185">Reference proteome</keyword>
<dbReference type="Proteomes" id="UP001215956">
    <property type="component" value="Unassembled WGS sequence"/>
</dbReference>
<dbReference type="RefSeq" id="WP_316968521.1">
    <property type="nucleotide sequence ID" value="NZ_JARFPL010000010.1"/>
</dbReference>
<accession>A0ABT5XDN3</accession>
<proteinExistence type="predicted"/>
<reference evidence="1 2" key="1">
    <citation type="submission" date="2023-03" db="EMBL/GenBank/DDBJ databases">
        <title>Whole genome sequencing of Methanotrichaceae archaeon M04Ac.</title>
        <authorList>
            <person name="Khomyakova M.A."/>
            <person name="Merkel A.Y."/>
            <person name="Slobodkin A.I."/>
        </authorList>
    </citation>
    <scope>NUCLEOTIDE SEQUENCE [LARGE SCALE GENOMIC DNA]</scope>
    <source>
        <strain evidence="1 2">M04Ac</strain>
    </source>
</reference>
<gene>
    <name evidence="1" type="ORF">P0O24_04375</name>
</gene>